<evidence type="ECO:0000313" key="2">
    <source>
        <dbReference type="EMBL" id="CCC93555.1"/>
    </source>
</evidence>
<feature type="compositionally biased region" description="Basic and acidic residues" evidence="1">
    <location>
        <begin position="196"/>
        <end position="207"/>
    </location>
</feature>
<feature type="compositionally biased region" description="Basic and acidic residues" evidence="1">
    <location>
        <begin position="114"/>
        <end position="125"/>
    </location>
</feature>
<evidence type="ECO:0000256" key="1">
    <source>
        <dbReference type="SAM" id="MobiDB-lite"/>
    </source>
</evidence>
<reference evidence="2" key="1">
    <citation type="journal article" date="2012" name="Proc. Natl. Acad. Sci. U.S.A.">
        <title>Antigenic diversity is generated by distinct evolutionary mechanisms in African trypanosome species.</title>
        <authorList>
            <person name="Jackson A.P."/>
            <person name="Berry A."/>
            <person name="Aslett M."/>
            <person name="Allison H.C."/>
            <person name="Burton P."/>
            <person name="Vavrova-Anderson J."/>
            <person name="Brown R."/>
            <person name="Browne H."/>
            <person name="Corton N."/>
            <person name="Hauser H."/>
            <person name="Gamble J."/>
            <person name="Gilderthorp R."/>
            <person name="Marcello L."/>
            <person name="McQuillan J."/>
            <person name="Otto T.D."/>
            <person name="Quail M.A."/>
            <person name="Sanders M.J."/>
            <person name="van Tonder A."/>
            <person name="Ginger M.L."/>
            <person name="Field M.C."/>
            <person name="Barry J.D."/>
            <person name="Hertz-Fowler C."/>
            <person name="Berriman M."/>
        </authorList>
    </citation>
    <scope>NUCLEOTIDE SEQUENCE</scope>
    <source>
        <strain evidence="2">IL3000</strain>
    </source>
</reference>
<dbReference type="EMBL" id="HE575323">
    <property type="protein sequence ID" value="CCC93555.1"/>
    <property type="molecule type" value="Genomic_DNA"/>
</dbReference>
<protein>
    <submittedName>
        <fullName evidence="2">Uncharacterized protein TCIL3000_10_3160</fullName>
    </submittedName>
</protein>
<feature type="compositionally biased region" description="Polar residues" evidence="1">
    <location>
        <begin position="180"/>
        <end position="195"/>
    </location>
</feature>
<organism evidence="2">
    <name type="scientific">Trypanosoma congolense (strain IL3000)</name>
    <dbReference type="NCBI Taxonomy" id="1068625"/>
    <lineage>
        <taxon>Eukaryota</taxon>
        <taxon>Discoba</taxon>
        <taxon>Euglenozoa</taxon>
        <taxon>Kinetoplastea</taxon>
        <taxon>Metakinetoplastina</taxon>
        <taxon>Trypanosomatida</taxon>
        <taxon>Trypanosomatidae</taxon>
        <taxon>Trypanosoma</taxon>
        <taxon>Nannomonas</taxon>
    </lineage>
</organism>
<feature type="region of interest" description="Disordered" evidence="1">
    <location>
        <begin position="180"/>
        <end position="247"/>
    </location>
</feature>
<name>G0UVY9_TRYCI</name>
<feature type="region of interest" description="Disordered" evidence="1">
    <location>
        <begin position="90"/>
        <end position="161"/>
    </location>
</feature>
<feature type="compositionally biased region" description="Polar residues" evidence="1">
    <location>
        <begin position="229"/>
        <end position="244"/>
    </location>
</feature>
<feature type="compositionally biased region" description="Polar residues" evidence="1">
    <location>
        <begin position="208"/>
        <end position="218"/>
    </location>
</feature>
<sequence length="480" mass="53238">MGRPPFRTGAVYNGSQNWFYIKFEDPLAAARAVSQSPLILSAPLTHRREETITAPAGAVTEKDMNGASVREEVVGITWCTDEAFLQQQIKQEQMQSSTAEEWAGSRGNGTATERSGESQGEKDNGIRNALGITPCGVDRLRRSPTPSPPSEKCSQRQRRAHSRGLISLIREVLYSPWSGQWTKGSSRQEFTPQDSSHGRNAYDKPSDDNSTLSSCSADTHTDVFRGDSFSEQNNNTRSGRSVVSNADPMGYPFDGAGIPSGHLHCRRRHYHTPEEQIKSGKPIRPLPGNSSVMCAFKADVSQRSLLKRIVRGALYAPSRIIHFLSERELGTEGERSYFNVAGEAPPTPCEDWDVSARRQSLVRNRHFNAESRLYSLNTRQTGQTSSLVLAEWAPARWHENRILFSLLVVIMLFVFPYTTSQVDLSSTFTWSAGDISSSQEKVLNNNAYAGSGHQPDADTVQNVVLTSSGYRSDKYRARTL</sequence>
<dbReference type="AlphaFoldDB" id="G0UVY9"/>
<accession>G0UVY9</accession>
<dbReference type="VEuPathDB" id="TriTrypDB:TcIL3000_10_3160"/>
<proteinExistence type="predicted"/>
<gene>
    <name evidence="2" type="ORF">TCIL3000_10_3160</name>
</gene>